<dbReference type="EMBL" id="BARU01010606">
    <property type="protein sequence ID" value="GAH34968.1"/>
    <property type="molecule type" value="Genomic_DNA"/>
</dbReference>
<evidence type="ECO:0000259" key="1">
    <source>
        <dbReference type="SMART" id="SM00955"/>
    </source>
</evidence>
<accession>X1GPR8</accession>
<dbReference type="Gene3D" id="2.40.50.140">
    <property type="entry name" value="Nucleic acid-binding proteins"/>
    <property type="match status" value="1"/>
</dbReference>
<dbReference type="PANTHER" id="PTHR23355">
    <property type="entry name" value="RIBONUCLEASE"/>
    <property type="match status" value="1"/>
</dbReference>
<feature type="non-terminal residue" evidence="2">
    <location>
        <position position="295"/>
    </location>
</feature>
<dbReference type="InterPro" id="IPR012340">
    <property type="entry name" value="NA-bd_OB-fold"/>
</dbReference>
<sequence>IKPEVVELVKNMESLSRMIERRRAKNGMLHLDLPETELIMDKSGRVVDACPADDSYPHTIIEMFMVEANEAVASLLDRVNVGFMRRIHPEPDALSMKNLAKLVRAFGFSLPRNPDRTAIQDLLAAVKGADCSFGVNLAVLRSFEKAQYSPLHIGHFALASSNYCHFTSPIRRYADLLVHRVLECYLRKRLDLIQQELDLTEIGKHISFTEQRAEDAEKELTTVLILQMLSNRIGDKLDCVVTGLTSFGVFVQSRKFGIEGLIQMGDLGPDEWKYSPKTQCIVGQRCGRSIHLGQA</sequence>
<comment type="caution">
    <text evidence="2">The sequence shown here is derived from an EMBL/GenBank/DDBJ whole genome shotgun (WGS) entry which is preliminary data.</text>
</comment>
<dbReference type="GO" id="GO:0005829">
    <property type="term" value="C:cytosol"/>
    <property type="evidence" value="ECO:0007669"/>
    <property type="project" value="TreeGrafter"/>
</dbReference>
<organism evidence="2">
    <name type="scientific">marine sediment metagenome</name>
    <dbReference type="NCBI Taxonomy" id="412755"/>
    <lineage>
        <taxon>unclassified sequences</taxon>
        <taxon>metagenomes</taxon>
        <taxon>ecological metagenomes</taxon>
    </lineage>
</organism>
<feature type="domain" description="RNB" evidence="1">
    <location>
        <begin position="1"/>
        <end position="188"/>
    </location>
</feature>
<dbReference type="GO" id="GO:0003723">
    <property type="term" value="F:RNA binding"/>
    <property type="evidence" value="ECO:0007669"/>
    <property type="project" value="InterPro"/>
</dbReference>
<dbReference type="PANTHER" id="PTHR23355:SF9">
    <property type="entry name" value="DIS3-LIKE EXONUCLEASE 2"/>
    <property type="match status" value="1"/>
</dbReference>
<name>X1GPR8_9ZZZZ</name>
<dbReference type="AlphaFoldDB" id="X1GPR8"/>
<protein>
    <recommendedName>
        <fullName evidence="1">RNB domain-containing protein</fullName>
    </recommendedName>
</protein>
<dbReference type="SMART" id="SM00955">
    <property type="entry name" value="RNB"/>
    <property type="match status" value="1"/>
</dbReference>
<dbReference type="SUPFAM" id="SSF50249">
    <property type="entry name" value="Nucleic acid-binding proteins"/>
    <property type="match status" value="2"/>
</dbReference>
<gene>
    <name evidence="2" type="ORF">S03H2_20175</name>
</gene>
<dbReference type="InterPro" id="IPR001900">
    <property type="entry name" value="RNase_II/R"/>
</dbReference>
<proteinExistence type="predicted"/>
<evidence type="ECO:0000313" key="2">
    <source>
        <dbReference type="EMBL" id="GAH34968.1"/>
    </source>
</evidence>
<dbReference type="InterPro" id="IPR050180">
    <property type="entry name" value="RNR_Ribonuclease"/>
</dbReference>
<dbReference type="GO" id="GO:0004540">
    <property type="term" value="F:RNA nuclease activity"/>
    <property type="evidence" value="ECO:0007669"/>
    <property type="project" value="InterPro"/>
</dbReference>
<dbReference type="GO" id="GO:0006402">
    <property type="term" value="P:mRNA catabolic process"/>
    <property type="evidence" value="ECO:0007669"/>
    <property type="project" value="TreeGrafter"/>
</dbReference>
<reference evidence="2" key="1">
    <citation type="journal article" date="2014" name="Front. Microbiol.">
        <title>High frequency of phylogenetically diverse reductive dehalogenase-homologous genes in deep subseafloor sedimentary metagenomes.</title>
        <authorList>
            <person name="Kawai M."/>
            <person name="Futagami T."/>
            <person name="Toyoda A."/>
            <person name="Takaki Y."/>
            <person name="Nishi S."/>
            <person name="Hori S."/>
            <person name="Arai W."/>
            <person name="Tsubouchi T."/>
            <person name="Morono Y."/>
            <person name="Uchiyama I."/>
            <person name="Ito T."/>
            <person name="Fujiyama A."/>
            <person name="Inagaki F."/>
            <person name="Takami H."/>
        </authorList>
    </citation>
    <scope>NUCLEOTIDE SEQUENCE</scope>
    <source>
        <strain evidence="2">Expedition CK06-06</strain>
    </source>
</reference>
<dbReference type="Pfam" id="PF00773">
    <property type="entry name" value="RNB"/>
    <property type="match status" value="1"/>
</dbReference>
<feature type="non-terminal residue" evidence="2">
    <location>
        <position position="1"/>
    </location>
</feature>